<keyword evidence="1" id="KW-0812">Transmembrane</keyword>
<name>A0ABZ0RR45_9BACT</name>
<evidence type="ECO:0000313" key="2">
    <source>
        <dbReference type="EMBL" id="WPJ97633.1"/>
    </source>
</evidence>
<dbReference type="PANTHER" id="PTHR34219">
    <property type="entry name" value="IRON-REGULATED INNER MEMBRANE PROTEIN-RELATED"/>
    <property type="match status" value="1"/>
</dbReference>
<organism evidence="2 3">
    <name type="scientific">Coraliomargarita algicola</name>
    <dbReference type="NCBI Taxonomy" id="3092156"/>
    <lineage>
        <taxon>Bacteria</taxon>
        <taxon>Pseudomonadati</taxon>
        <taxon>Verrucomicrobiota</taxon>
        <taxon>Opitutia</taxon>
        <taxon>Puniceicoccales</taxon>
        <taxon>Coraliomargaritaceae</taxon>
        <taxon>Coraliomargarita</taxon>
    </lineage>
</organism>
<sequence length="252" mass="27576">MNFPRKRVILAWHRWMGLVSALFLVVLSITGLALNHTERLGLDTIQINNRFILSRYGMAAGSEIHAYRIHGSHTLAHLNGQLFYDGQALTHGDLPLGIVEGDPISVVATATQLIYLSGDGELIETIHHSQLPYDKLIAVGRSGDDRPVLIAEEGCWSPDANWLDFDTYQAGYNVSPLIQTELSDASAATILDAFQGSGVSLYRVMLDLHAGRLFGWGGRTLMDLTAIAILLLVSSGIGGWLRKSRRKTPSIS</sequence>
<gene>
    <name evidence="2" type="ORF">SH580_07910</name>
</gene>
<keyword evidence="1" id="KW-0472">Membrane</keyword>
<dbReference type="Proteomes" id="UP001324993">
    <property type="component" value="Chromosome"/>
</dbReference>
<protein>
    <submittedName>
        <fullName evidence="2">PepSY-associated TM helix domain-containing protein</fullName>
    </submittedName>
</protein>
<proteinExistence type="predicted"/>
<dbReference type="EMBL" id="CP138858">
    <property type="protein sequence ID" value="WPJ97633.1"/>
    <property type="molecule type" value="Genomic_DNA"/>
</dbReference>
<dbReference type="InterPro" id="IPR005625">
    <property type="entry name" value="PepSY-ass_TM"/>
</dbReference>
<accession>A0ABZ0RR45</accession>
<dbReference type="PANTHER" id="PTHR34219:SF1">
    <property type="entry name" value="PEPSY DOMAIN-CONTAINING PROTEIN"/>
    <property type="match status" value="1"/>
</dbReference>
<dbReference type="Pfam" id="PF03929">
    <property type="entry name" value="PepSY_TM"/>
    <property type="match status" value="1"/>
</dbReference>
<evidence type="ECO:0000313" key="3">
    <source>
        <dbReference type="Proteomes" id="UP001324993"/>
    </source>
</evidence>
<keyword evidence="1" id="KW-1133">Transmembrane helix</keyword>
<keyword evidence="3" id="KW-1185">Reference proteome</keyword>
<evidence type="ECO:0000256" key="1">
    <source>
        <dbReference type="SAM" id="Phobius"/>
    </source>
</evidence>
<feature type="transmembrane region" description="Helical" evidence="1">
    <location>
        <begin position="221"/>
        <end position="241"/>
    </location>
</feature>
<reference evidence="2 3" key="1">
    <citation type="submission" date="2023-11" db="EMBL/GenBank/DDBJ databases">
        <title>Coraliomargarita sp. nov., isolated from marine algae.</title>
        <authorList>
            <person name="Lee J.K."/>
            <person name="Baek J.H."/>
            <person name="Kim J.M."/>
            <person name="Choi D.G."/>
            <person name="Jeon C.O."/>
        </authorList>
    </citation>
    <scope>NUCLEOTIDE SEQUENCE [LARGE SCALE GENOMIC DNA]</scope>
    <source>
        <strain evidence="2 3">J2-16</strain>
    </source>
</reference>
<dbReference type="RefSeq" id="WP_319834470.1">
    <property type="nucleotide sequence ID" value="NZ_CP138858.1"/>
</dbReference>